<dbReference type="Gramene" id="AET1Gv20727500.2">
    <property type="protein sequence ID" value="AET1Gv20727500.2"/>
    <property type="gene ID" value="AET1Gv20727500"/>
</dbReference>
<protein>
    <submittedName>
        <fullName evidence="5">Uncharacterized protein</fullName>
    </submittedName>
</protein>
<feature type="compositionally biased region" description="Low complexity" evidence="1">
    <location>
        <begin position="18"/>
        <end position="42"/>
    </location>
</feature>
<dbReference type="InterPro" id="IPR053781">
    <property type="entry name" value="F-box_AtFBL13-like"/>
</dbReference>
<organism evidence="5 6">
    <name type="scientific">Aegilops tauschii subsp. strangulata</name>
    <name type="common">Goatgrass</name>
    <dbReference type="NCBI Taxonomy" id="200361"/>
    <lineage>
        <taxon>Eukaryota</taxon>
        <taxon>Viridiplantae</taxon>
        <taxon>Streptophyta</taxon>
        <taxon>Embryophyta</taxon>
        <taxon>Tracheophyta</taxon>
        <taxon>Spermatophyta</taxon>
        <taxon>Magnoliopsida</taxon>
        <taxon>Liliopsida</taxon>
        <taxon>Poales</taxon>
        <taxon>Poaceae</taxon>
        <taxon>BOP clade</taxon>
        <taxon>Pooideae</taxon>
        <taxon>Triticodae</taxon>
        <taxon>Triticeae</taxon>
        <taxon>Triticinae</taxon>
        <taxon>Aegilops</taxon>
    </lineage>
</organism>
<evidence type="ECO:0000256" key="1">
    <source>
        <dbReference type="SAM" id="MobiDB-lite"/>
    </source>
</evidence>
<proteinExistence type="predicted"/>
<evidence type="ECO:0000259" key="3">
    <source>
        <dbReference type="Pfam" id="PF08387"/>
    </source>
</evidence>
<feature type="domain" description="F-box/LRR-repeat protein 15/At3g58940/PEG3-like LRR" evidence="4">
    <location>
        <begin position="191"/>
        <end position="419"/>
    </location>
</feature>
<evidence type="ECO:0000313" key="5">
    <source>
        <dbReference type="EnsemblPlants" id="AET1Gv20727500.2"/>
    </source>
</evidence>
<keyword evidence="6" id="KW-1185">Reference proteome</keyword>
<dbReference type="AlphaFoldDB" id="A0A452ZDW5"/>
<dbReference type="PANTHER" id="PTHR32141:SF126">
    <property type="entry name" value="FBD DOMAIN-CONTAINING PROTEIN"/>
    <property type="match status" value="1"/>
</dbReference>
<dbReference type="EnsemblPlants" id="AET1Gv20727500.2">
    <property type="protein sequence ID" value="AET1Gv20727500.2"/>
    <property type="gene ID" value="AET1Gv20727500"/>
</dbReference>
<dbReference type="InterPro" id="IPR006566">
    <property type="entry name" value="FBD"/>
</dbReference>
<dbReference type="Pfam" id="PF00646">
    <property type="entry name" value="F-box"/>
    <property type="match status" value="1"/>
</dbReference>
<dbReference type="InterPro" id="IPR032675">
    <property type="entry name" value="LRR_dom_sf"/>
</dbReference>
<dbReference type="CDD" id="cd22160">
    <property type="entry name" value="F-box_AtFBL13-like"/>
    <property type="match status" value="1"/>
</dbReference>
<dbReference type="SUPFAM" id="SSF52047">
    <property type="entry name" value="RNI-like"/>
    <property type="match status" value="1"/>
</dbReference>
<reference evidence="5" key="5">
    <citation type="journal article" date="2021" name="G3 (Bethesda)">
        <title>Aegilops tauschii genome assembly Aet v5.0 features greater sequence contiguity and improved annotation.</title>
        <authorList>
            <person name="Wang L."/>
            <person name="Zhu T."/>
            <person name="Rodriguez J.C."/>
            <person name="Deal K.R."/>
            <person name="Dubcovsky J."/>
            <person name="McGuire P.E."/>
            <person name="Lux T."/>
            <person name="Spannagl M."/>
            <person name="Mayer K.F.X."/>
            <person name="Baldrich P."/>
            <person name="Meyers B.C."/>
            <person name="Huo N."/>
            <person name="Gu Y.Q."/>
            <person name="Zhou H."/>
            <person name="Devos K.M."/>
            <person name="Bennetzen J.L."/>
            <person name="Unver T."/>
            <person name="Budak H."/>
            <person name="Gulick P.J."/>
            <person name="Galiba G."/>
            <person name="Kalapos B."/>
            <person name="Nelson D.R."/>
            <person name="Li P."/>
            <person name="You F.M."/>
            <person name="Luo M.C."/>
            <person name="Dvorak J."/>
        </authorList>
    </citation>
    <scope>NUCLEOTIDE SEQUENCE [LARGE SCALE GENOMIC DNA]</scope>
    <source>
        <strain evidence="5">cv. AL8/78</strain>
    </source>
</reference>
<dbReference type="SUPFAM" id="SSF81383">
    <property type="entry name" value="F-box domain"/>
    <property type="match status" value="1"/>
</dbReference>
<reference evidence="5" key="3">
    <citation type="journal article" date="2017" name="Nature">
        <title>Genome sequence of the progenitor of the wheat D genome Aegilops tauschii.</title>
        <authorList>
            <person name="Luo M.C."/>
            <person name="Gu Y.Q."/>
            <person name="Puiu D."/>
            <person name="Wang H."/>
            <person name="Twardziok S.O."/>
            <person name="Deal K.R."/>
            <person name="Huo N."/>
            <person name="Zhu T."/>
            <person name="Wang L."/>
            <person name="Wang Y."/>
            <person name="McGuire P.E."/>
            <person name="Liu S."/>
            <person name="Long H."/>
            <person name="Ramasamy R.K."/>
            <person name="Rodriguez J.C."/>
            <person name="Van S.L."/>
            <person name="Yuan L."/>
            <person name="Wang Z."/>
            <person name="Xia Z."/>
            <person name="Xiao L."/>
            <person name="Anderson O.D."/>
            <person name="Ouyang S."/>
            <person name="Liang Y."/>
            <person name="Zimin A.V."/>
            <person name="Pertea G."/>
            <person name="Qi P."/>
            <person name="Bennetzen J.L."/>
            <person name="Dai X."/>
            <person name="Dawson M.W."/>
            <person name="Muller H.G."/>
            <person name="Kugler K."/>
            <person name="Rivarola-Duarte L."/>
            <person name="Spannagl M."/>
            <person name="Mayer K.F.X."/>
            <person name="Lu F.H."/>
            <person name="Bevan M.W."/>
            <person name="Leroy P."/>
            <person name="Li P."/>
            <person name="You F.M."/>
            <person name="Sun Q."/>
            <person name="Liu Z."/>
            <person name="Lyons E."/>
            <person name="Wicker T."/>
            <person name="Salzberg S.L."/>
            <person name="Devos K.M."/>
            <person name="Dvorak J."/>
        </authorList>
    </citation>
    <scope>NUCLEOTIDE SEQUENCE [LARGE SCALE GENOMIC DNA]</scope>
    <source>
        <strain evidence="5">cv. AL8/78</strain>
    </source>
</reference>
<dbReference type="Gene3D" id="3.80.10.10">
    <property type="entry name" value="Ribonuclease Inhibitor"/>
    <property type="match status" value="1"/>
</dbReference>
<reference evidence="6" key="1">
    <citation type="journal article" date="2014" name="Science">
        <title>Ancient hybridizations among the ancestral genomes of bread wheat.</title>
        <authorList>
            <consortium name="International Wheat Genome Sequencing Consortium,"/>
            <person name="Marcussen T."/>
            <person name="Sandve S.R."/>
            <person name="Heier L."/>
            <person name="Spannagl M."/>
            <person name="Pfeifer M."/>
            <person name="Jakobsen K.S."/>
            <person name="Wulff B.B."/>
            <person name="Steuernagel B."/>
            <person name="Mayer K.F."/>
            <person name="Olsen O.A."/>
        </authorList>
    </citation>
    <scope>NUCLEOTIDE SEQUENCE [LARGE SCALE GENOMIC DNA]</scope>
    <source>
        <strain evidence="6">cv. AL8/78</strain>
    </source>
</reference>
<name>A0A452ZDW5_AEGTS</name>
<dbReference type="Pfam" id="PF08387">
    <property type="entry name" value="FBD"/>
    <property type="match status" value="1"/>
</dbReference>
<reference evidence="6" key="2">
    <citation type="journal article" date="2017" name="Nat. Plants">
        <title>The Aegilops tauschii genome reveals multiple impacts of transposons.</title>
        <authorList>
            <person name="Zhao G."/>
            <person name="Zou C."/>
            <person name="Li K."/>
            <person name="Wang K."/>
            <person name="Li T."/>
            <person name="Gao L."/>
            <person name="Zhang X."/>
            <person name="Wang H."/>
            <person name="Yang Z."/>
            <person name="Liu X."/>
            <person name="Jiang W."/>
            <person name="Mao L."/>
            <person name="Kong X."/>
            <person name="Jiao Y."/>
            <person name="Jia J."/>
        </authorList>
    </citation>
    <scope>NUCLEOTIDE SEQUENCE [LARGE SCALE GENOMIC DNA]</scope>
    <source>
        <strain evidence="6">cv. AL8/78</strain>
    </source>
</reference>
<dbReference type="Proteomes" id="UP000015105">
    <property type="component" value="Chromosome 1D"/>
</dbReference>
<evidence type="ECO:0000259" key="4">
    <source>
        <dbReference type="Pfam" id="PF24758"/>
    </source>
</evidence>
<reference evidence="5" key="4">
    <citation type="submission" date="2019-03" db="UniProtKB">
        <authorList>
            <consortium name="EnsemblPlants"/>
        </authorList>
    </citation>
    <scope>IDENTIFICATION</scope>
</reference>
<dbReference type="InterPro" id="IPR055411">
    <property type="entry name" value="LRR_FXL15/At3g58940/PEG3-like"/>
</dbReference>
<dbReference type="InterPro" id="IPR055302">
    <property type="entry name" value="F-box_dom-containing"/>
</dbReference>
<dbReference type="PANTHER" id="PTHR32141">
    <property type="match status" value="1"/>
</dbReference>
<dbReference type="InterPro" id="IPR036047">
    <property type="entry name" value="F-box-like_dom_sf"/>
</dbReference>
<dbReference type="Pfam" id="PF24758">
    <property type="entry name" value="LRR_At5g56370"/>
    <property type="match status" value="1"/>
</dbReference>
<accession>A0A452ZDW5</accession>
<dbReference type="InterPro" id="IPR001810">
    <property type="entry name" value="F-box_dom"/>
</dbReference>
<evidence type="ECO:0000313" key="6">
    <source>
        <dbReference type="Proteomes" id="UP000015105"/>
    </source>
</evidence>
<feature type="domain" description="F-box" evidence="2">
    <location>
        <begin position="99"/>
        <end position="138"/>
    </location>
</feature>
<feature type="region of interest" description="Disordered" evidence="1">
    <location>
        <begin position="14"/>
        <end position="42"/>
    </location>
</feature>
<sequence length="559" mass="62313">GFSKKRKFHLICDQDPPGSGSCDDVDGGSVDLSNDVDGGSVDLSDDVVGRSVDLSDDVDVGVVDLTDDVDGGSVDLSDDVDEGSVDLISYFDLGSADLISRLPDAVLGSIVSLLPTKEGARTQIISRRWRPLWRSAPLNLVVDYKIINLVPKILSEHRGPARRFSIEDCYVEGRLGPYTRSIYIEDCYDKVEGWLSSAALDNLEELELTPKCSYGYRGELYLLHSSTYRFSSTLRVAKFHCCHFPNLIVQLSLKFPCLKQLTLQKVTISEDPLQSLLSGCTALESLELKENMGTGRLCITSQTLKSLGFCANSRDGGLFLQELVVKDAPCLERLLPLNPKGGTASIRIISAPKLEILGMLSEDTYEFHLGSSVFQKMIAVNLTTKMHTMRVLVLSSVGPNLDAVVNFLKCFPCLERLYVIFQSPSYKDMNNVRKYDPLDPIECLELHLKKVVLKNYDGTRDSSINFAKFFVLNAKVLKEMKITLPYHRQHGWFANQSSLLRVRNRASPDARIEMRCGTKDDFTHNKHTHDLSMDDPFDLPYGGCYMCKEKGLGDGVYQV</sequence>
<evidence type="ECO:0000259" key="2">
    <source>
        <dbReference type="Pfam" id="PF00646"/>
    </source>
</evidence>
<dbReference type="STRING" id="200361.A0A452ZDW5"/>
<feature type="domain" description="FBD" evidence="3">
    <location>
        <begin position="437"/>
        <end position="482"/>
    </location>
</feature>